<name>A0A4Y7RHP7_9FIRM</name>
<accession>A0A4Y7RHP7</accession>
<keyword evidence="2" id="KW-1185">Reference proteome</keyword>
<dbReference type="RefSeq" id="WP_190240104.1">
    <property type="nucleotide sequence ID" value="NZ_QFGA01000001.1"/>
</dbReference>
<dbReference type="SUPFAM" id="SSF52968">
    <property type="entry name" value="B12-dependent dehydatase associated subunit"/>
    <property type="match status" value="1"/>
</dbReference>
<evidence type="ECO:0000313" key="2">
    <source>
        <dbReference type="Proteomes" id="UP000298324"/>
    </source>
</evidence>
<comment type="caution">
    <text evidence="1">The sequence shown here is derived from an EMBL/GenBank/DDBJ whole genome shotgun (WGS) entry which is preliminary data.</text>
</comment>
<protein>
    <recommendedName>
        <fullName evidence="3">Propanediol dehydratase medium subunit</fullName>
    </recommendedName>
</protein>
<dbReference type="AlphaFoldDB" id="A0A4Y7RHP7"/>
<dbReference type="Pfam" id="PF02288">
    <property type="entry name" value="Dehydratase_MU"/>
    <property type="match status" value="1"/>
</dbReference>
<organism evidence="1 2">
    <name type="scientific">Pelotomaculum schinkii</name>
    <dbReference type="NCBI Taxonomy" id="78350"/>
    <lineage>
        <taxon>Bacteria</taxon>
        <taxon>Bacillati</taxon>
        <taxon>Bacillota</taxon>
        <taxon>Clostridia</taxon>
        <taxon>Eubacteriales</taxon>
        <taxon>Desulfotomaculaceae</taxon>
        <taxon>Pelotomaculum</taxon>
    </lineage>
</organism>
<dbReference type="EMBL" id="QFGA01000001">
    <property type="protein sequence ID" value="TEB08528.1"/>
    <property type="molecule type" value="Genomic_DNA"/>
</dbReference>
<evidence type="ECO:0000313" key="1">
    <source>
        <dbReference type="EMBL" id="TEB08528.1"/>
    </source>
</evidence>
<dbReference type="InterPro" id="IPR010254">
    <property type="entry name" value="B12-dep_deHydtase_bsu"/>
</dbReference>
<proteinExistence type="predicted"/>
<evidence type="ECO:0008006" key="3">
    <source>
        <dbReference type="Google" id="ProtNLM"/>
    </source>
</evidence>
<dbReference type="InterPro" id="IPR003208">
    <property type="entry name" value="Dehydtase/Dehydtase_re"/>
</dbReference>
<reference evidence="1 2" key="1">
    <citation type="journal article" date="2018" name="Environ. Microbiol.">
        <title>Novel energy conservation strategies and behaviour of Pelotomaculum schinkii driving syntrophic propionate catabolism.</title>
        <authorList>
            <person name="Hidalgo-Ahumada C.A.P."/>
            <person name="Nobu M.K."/>
            <person name="Narihiro T."/>
            <person name="Tamaki H."/>
            <person name="Liu W.T."/>
            <person name="Kamagata Y."/>
            <person name="Stams A.J.M."/>
            <person name="Imachi H."/>
            <person name="Sousa D.Z."/>
        </authorList>
    </citation>
    <scope>NUCLEOTIDE SEQUENCE [LARGE SCALE GENOMIC DNA]</scope>
    <source>
        <strain evidence="1 2">HH</strain>
    </source>
</reference>
<dbReference type="Proteomes" id="UP000298324">
    <property type="component" value="Unassembled WGS sequence"/>
</dbReference>
<dbReference type="Gene3D" id="3.40.50.10150">
    <property type="entry name" value="B12-dependent dehydatase associated subunit"/>
    <property type="match status" value="1"/>
</dbReference>
<gene>
    <name evidence="1" type="ORF">Psch_02092</name>
</gene>
<sequence length="125" mass="14177">MLKNRKSDSGPTVIIGCVLNTDTNHFLSEIIFGLEEEEIPFIVEKQDDNDLICDTVESAYNMALRSSLAVGIFIGRDKEIVLHHKKLPPKQPYFYLEPNEVNLDKARRIGTNAGRIVKRLPLLDI</sequence>